<feature type="compositionally biased region" description="Basic residues" evidence="6">
    <location>
        <begin position="101"/>
        <end position="111"/>
    </location>
</feature>
<gene>
    <name evidence="8" type="ORF">SKAU_G00061760</name>
</gene>
<dbReference type="OrthoDB" id="8947436at2759"/>
<feature type="region of interest" description="Disordered" evidence="6">
    <location>
        <begin position="86"/>
        <end position="111"/>
    </location>
</feature>
<evidence type="ECO:0000256" key="3">
    <source>
        <dbReference type="ARBA" id="ARBA00022722"/>
    </source>
</evidence>
<reference evidence="8" key="1">
    <citation type="journal article" date="2023" name="Science">
        <title>Genome structures resolve the early diversification of teleost fishes.</title>
        <authorList>
            <person name="Parey E."/>
            <person name="Louis A."/>
            <person name="Montfort J."/>
            <person name="Bouchez O."/>
            <person name="Roques C."/>
            <person name="Iampietro C."/>
            <person name="Lluch J."/>
            <person name="Castinel A."/>
            <person name="Donnadieu C."/>
            <person name="Desvignes T."/>
            <person name="Floi Bucao C."/>
            <person name="Jouanno E."/>
            <person name="Wen M."/>
            <person name="Mejri S."/>
            <person name="Dirks R."/>
            <person name="Jansen H."/>
            <person name="Henkel C."/>
            <person name="Chen W.J."/>
            <person name="Zahm M."/>
            <person name="Cabau C."/>
            <person name="Klopp C."/>
            <person name="Thompson A.W."/>
            <person name="Robinson-Rechavi M."/>
            <person name="Braasch I."/>
            <person name="Lecointre G."/>
            <person name="Bobe J."/>
            <person name="Postlethwait J.H."/>
            <person name="Berthelot C."/>
            <person name="Roest Crollius H."/>
            <person name="Guiguen Y."/>
        </authorList>
    </citation>
    <scope>NUCLEOTIDE SEQUENCE</scope>
    <source>
        <strain evidence="8">WJC10195</strain>
    </source>
</reference>
<dbReference type="InterPro" id="IPR040643">
    <property type="entry name" value="MLVIN_C"/>
</dbReference>
<dbReference type="GO" id="GO:0016787">
    <property type="term" value="F:hydrolase activity"/>
    <property type="evidence" value="ECO:0007669"/>
    <property type="project" value="UniProtKB-KW"/>
</dbReference>
<dbReference type="Gene3D" id="2.30.30.850">
    <property type="match status" value="1"/>
</dbReference>
<organism evidence="8 9">
    <name type="scientific">Synaphobranchus kaupii</name>
    <name type="common">Kaup's arrowtooth eel</name>
    <dbReference type="NCBI Taxonomy" id="118154"/>
    <lineage>
        <taxon>Eukaryota</taxon>
        <taxon>Metazoa</taxon>
        <taxon>Chordata</taxon>
        <taxon>Craniata</taxon>
        <taxon>Vertebrata</taxon>
        <taxon>Euteleostomi</taxon>
        <taxon>Actinopterygii</taxon>
        <taxon>Neopterygii</taxon>
        <taxon>Teleostei</taxon>
        <taxon>Anguilliformes</taxon>
        <taxon>Synaphobranchidae</taxon>
        <taxon>Synaphobranchus</taxon>
    </lineage>
</organism>
<feature type="region of interest" description="Disordered" evidence="6">
    <location>
        <begin position="1"/>
        <end position="21"/>
    </location>
</feature>
<sequence>MHSQGKDAEHKEPSTPCHSLQPGDWVQIKVHLWKTSLAPRWKGPFQVLLVTNTAVKCHGHDSWVHVSHCKKLRPLLNKGLALGAEASRAKAARAKVPNASRKNRPRRRSKM</sequence>
<proteinExistence type="predicted"/>
<comment type="caution">
    <text evidence="8">The sequence shown here is derived from an EMBL/GenBank/DDBJ whole genome shotgun (WGS) entry which is preliminary data.</text>
</comment>
<evidence type="ECO:0000256" key="2">
    <source>
        <dbReference type="ARBA" id="ARBA00022695"/>
    </source>
</evidence>
<evidence type="ECO:0000256" key="5">
    <source>
        <dbReference type="ARBA" id="ARBA00022801"/>
    </source>
</evidence>
<keyword evidence="9" id="KW-1185">Reference proteome</keyword>
<feature type="compositionally biased region" description="Basic and acidic residues" evidence="6">
    <location>
        <begin position="1"/>
        <end position="13"/>
    </location>
</feature>
<dbReference type="Proteomes" id="UP001152622">
    <property type="component" value="Chromosome 2"/>
</dbReference>
<dbReference type="EMBL" id="JAINUF010000002">
    <property type="protein sequence ID" value="KAJ8375596.1"/>
    <property type="molecule type" value="Genomic_DNA"/>
</dbReference>
<protein>
    <recommendedName>
        <fullName evidence="7">Murine leukemia virus integrase C-terminal domain-containing protein</fullName>
    </recommendedName>
</protein>
<evidence type="ECO:0000256" key="6">
    <source>
        <dbReference type="SAM" id="MobiDB-lite"/>
    </source>
</evidence>
<dbReference type="GO" id="GO:0016779">
    <property type="term" value="F:nucleotidyltransferase activity"/>
    <property type="evidence" value="ECO:0007669"/>
    <property type="project" value="UniProtKB-KW"/>
</dbReference>
<evidence type="ECO:0000256" key="1">
    <source>
        <dbReference type="ARBA" id="ARBA00022679"/>
    </source>
</evidence>
<keyword evidence="5" id="KW-0378">Hydrolase</keyword>
<name>A0A9Q1G5J3_SYNKA</name>
<evidence type="ECO:0000259" key="7">
    <source>
        <dbReference type="Pfam" id="PF18697"/>
    </source>
</evidence>
<evidence type="ECO:0000313" key="9">
    <source>
        <dbReference type="Proteomes" id="UP001152622"/>
    </source>
</evidence>
<accession>A0A9Q1G5J3</accession>
<dbReference type="Pfam" id="PF18697">
    <property type="entry name" value="MLVIN_C"/>
    <property type="match status" value="1"/>
</dbReference>
<keyword evidence="1" id="KW-0808">Transferase</keyword>
<feature type="domain" description="Murine leukemia virus integrase C-terminal" evidence="7">
    <location>
        <begin position="18"/>
        <end position="72"/>
    </location>
</feature>
<dbReference type="GO" id="GO:0004519">
    <property type="term" value="F:endonuclease activity"/>
    <property type="evidence" value="ECO:0007669"/>
    <property type="project" value="UniProtKB-KW"/>
</dbReference>
<dbReference type="AlphaFoldDB" id="A0A9Q1G5J3"/>
<evidence type="ECO:0000313" key="8">
    <source>
        <dbReference type="EMBL" id="KAJ8375596.1"/>
    </source>
</evidence>
<evidence type="ECO:0000256" key="4">
    <source>
        <dbReference type="ARBA" id="ARBA00022759"/>
    </source>
</evidence>
<keyword evidence="2" id="KW-0548">Nucleotidyltransferase</keyword>
<keyword evidence="4" id="KW-0255">Endonuclease</keyword>
<keyword evidence="3" id="KW-0540">Nuclease</keyword>